<dbReference type="InterPro" id="IPR057204">
    <property type="entry name" value="DUF7882"/>
</dbReference>
<name>A0ABN2PS63_9MICO</name>
<keyword evidence="3" id="KW-1185">Reference proteome</keyword>
<dbReference type="EMBL" id="BAAAOF010000004">
    <property type="protein sequence ID" value="GAA1930747.1"/>
    <property type="molecule type" value="Genomic_DNA"/>
</dbReference>
<proteinExistence type="predicted"/>
<accession>A0ABN2PS63</accession>
<gene>
    <name evidence="2" type="ORF">GCM10009775_23500</name>
</gene>
<dbReference type="Proteomes" id="UP001501343">
    <property type="component" value="Unassembled WGS sequence"/>
</dbReference>
<evidence type="ECO:0000259" key="1">
    <source>
        <dbReference type="Pfam" id="PF25355"/>
    </source>
</evidence>
<evidence type="ECO:0000313" key="3">
    <source>
        <dbReference type="Proteomes" id="UP001501343"/>
    </source>
</evidence>
<dbReference type="Pfam" id="PF25355">
    <property type="entry name" value="DUF7882"/>
    <property type="match status" value="1"/>
</dbReference>
<reference evidence="2 3" key="1">
    <citation type="journal article" date="2019" name="Int. J. Syst. Evol. Microbiol.">
        <title>The Global Catalogue of Microorganisms (GCM) 10K type strain sequencing project: providing services to taxonomists for standard genome sequencing and annotation.</title>
        <authorList>
            <consortium name="The Broad Institute Genomics Platform"/>
            <consortium name="The Broad Institute Genome Sequencing Center for Infectious Disease"/>
            <person name="Wu L."/>
            <person name="Ma J."/>
        </authorList>
    </citation>
    <scope>NUCLEOTIDE SEQUENCE [LARGE SCALE GENOMIC DNA]</scope>
    <source>
        <strain evidence="2 3">JCM 14900</strain>
    </source>
</reference>
<feature type="domain" description="DUF7882" evidence="1">
    <location>
        <begin position="1"/>
        <end position="97"/>
    </location>
</feature>
<organism evidence="2 3">
    <name type="scientific">Microbacterium aoyamense</name>
    <dbReference type="NCBI Taxonomy" id="344166"/>
    <lineage>
        <taxon>Bacteria</taxon>
        <taxon>Bacillati</taxon>
        <taxon>Actinomycetota</taxon>
        <taxon>Actinomycetes</taxon>
        <taxon>Micrococcales</taxon>
        <taxon>Microbacteriaceae</taxon>
        <taxon>Microbacterium</taxon>
    </lineage>
</organism>
<dbReference type="RefSeq" id="WP_248148146.1">
    <property type="nucleotide sequence ID" value="NZ_BAAAOF010000004.1"/>
</dbReference>
<evidence type="ECO:0000313" key="2">
    <source>
        <dbReference type="EMBL" id="GAA1930747.1"/>
    </source>
</evidence>
<protein>
    <recommendedName>
        <fullName evidence="1">DUF7882 domain-containing protein</fullName>
    </recommendedName>
</protein>
<sequence length="130" mass="14387">MGRIYYGGEATPIDIEDRALAHLKVVIATKLRRGESFTVSWKHPDDQPGGRSTIWLHPSIPLRFTFDEPEAPELSREWLEELANSAHSSGGITLIAEHFDTGPLEVQEPTTINVEVAEVDVVKVAKIESA</sequence>
<comment type="caution">
    <text evidence="2">The sequence shown here is derived from an EMBL/GenBank/DDBJ whole genome shotgun (WGS) entry which is preliminary data.</text>
</comment>